<sequence length="133" mass="14760">MATPLLGPPEIRHPTTTSNPPPMDFTENNSATYLATGNPCLDFFFHVVPNTPPEQLSDKEGFYTTALWLHKHHPKTLACNVKAIAEFGYFKDMLEILYRILEGPEIRKKEKNGVAESEDGSEPGSKEEEGNGA</sequence>
<name>A0ACB7YVJ5_9ERIC</name>
<accession>A0ACB7YVJ5</accession>
<evidence type="ECO:0000313" key="2">
    <source>
        <dbReference type="Proteomes" id="UP000828048"/>
    </source>
</evidence>
<evidence type="ECO:0000313" key="1">
    <source>
        <dbReference type="EMBL" id="KAH7856879.1"/>
    </source>
</evidence>
<comment type="caution">
    <text evidence="1">The sequence shown here is derived from an EMBL/GenBank/DDBJ whole genome shotgun (WGS) entry which is preliminary data.</text>
</comment>
<reference evidence="1 2" key="1">
    <citation type="journal article" date="2021" name="Hortic Res">
        <title>High-quality reference genome and annotation aids understanding of berry development for evergreen blueberry (Vaccinium darrowii).</title>
        <authorList>
            <person name="Yu J."/>
            <person name="Hulse-Kemp A.M."/>
            <person name="Babiker E."/>
            <person name="Staton M."/>
        </authorList>
    </citation>
    <scope>NUCLEOTIDE SEQUENCE [LARGE SCALE GENOMIC DNA]</scope>
    <source>
        <strain evidence="2">cv. NJ 8807/NJ 8810</strain>
        <tissue evidence="1">Young leaf</tissue>
    </source>
</reference>
<organism evidence="1 2">
    <name type="scientific">Vaccinium darrowii</name>
    <dbReference type="NCBI Taxonomy" id="229202"/>
    <lineage>
        <taxon>Eukaryota</taxon>
        <taxon>Viridiplantae</taxon>
        <taxon>Streptophyta</taxon>
        <taxon>Embryophyta</taxon>
        <taxon>Tracheophyta</taxon>
        <taxon>Spermatophyta</taxon>
        <taxon>Magnoliopsida</taxon>
        <taxon>eudicotyledons</taxon>
        <taxon>Gunneridae</taxon>
        <taxon>Pentapetalae</taxon>
        <taxon>asterids</taxon>
        <taxon>Ericales</taxon>
        <taxon>Ericaceae</taxon>
        <taxon>Vaccinioideae</taxon>
        <taxon>Vaccinieae</taxon>
        <taxon>Vaccinium</taxon>
    </lineage>
</organism>
<gene>
    <name evidence="1" type="ORF">Vadar_006537</name>
</gene>
<keyword evidence="2" id="KW-1185">Reference proteome</keyword>
<proteinExistence type="predicted"/>
<dbReference type="Proteomes" id="UP000828048">
    <property type="component" value="Chromosome 3"/>
</dbReference>
<dbReference type="EMBL" id="CM037153">
    <property type="protein sequence ID" value="KAH7856879.1"/>
    <property type="molecule type" value="Genomic_DNA"/>
</dbReference>
<protein>
    <submittedName>
        <fullName evidence="1">Uncharacterized protein</fullName>
    </submittedName>
</protein>